<dbReference type="GO" id="GO:0000287">
    <property type="term" value="F:magnesium ion binding"/>
    <property type="evidence" value="ECO:0007669"/>
    <property type="project" value="InterPro"/>
</dbReference>
<comment type="subunit">
    <text evidence="5 14 15">Homodimer.</text>
</comment>
<dbReference type="GO" id="GO:0051287">
    <property type="term" value="F:NAD binding"/>
    <property type="evidence" value="ECO:0007669"/>
    <property type="project" value="InterPro"/>
</dbReference>
<comment type="pathway">
    <text evidence="3 14 15">Amino-acid biosynthesis; L-leucine biosynthesis; L-leucine from 3-methyl-2-oxobutanoate: step 3/4.</text>
</comment>
<evidence type="ECO:0000313" key="18">
    <source>
        <dbReference type="Proteomes" id="UP000051863"/>
    </source>
</evidence>
<keyword evidence="11 14" id="KW-0520">NAD</keyword>
<evidence type="ECO:0000256" key="5">
    <source>
        <dbReference type="ARBA" id="ARBA00011738"/>
    </source>
</evidence>
<keyword evidence="10 14" id="KW-0560">Oxidoreductase</keyword>
<dbReference type="HAMAP" id="MF_01033">
    <property type="entry name" value="LeuB_type1"/>
    <property type="match status" value="1"/>
</dbReference>
<feature type="binding site" evidence="14">
    <location>
        <position position="247"/>
    </location>
    <ligand>
        <name>Mg(2+)</name>
        <dbReference type="ChEBI" id="CHEBI:18420"/>
    </ligand>
</feature>
<dbReference type="GO" id="GO:0003862">
    <property type="term" value="F:3-isopropylmalate dehydrogenase activity"/>
    <property type="evidence" value="ECO:0007669"/>
    <property type="project" value="UniProtKB-UniRule"/>
</dbReference>
<name>A0A0R0CFW5_9GAMM</name>
<dbReference type="OrthoDB" id="9806254at2"/>
<dbReference type="EC" id="1.1.1.85" evidence="14"/>
<evidence type="ECO:0000256" key="2">
    <source>
        <dbReference type="ARBA" id="ARBA00001936"/>
    </source>
</evidence>
<gene>
    <name evidence="14" type="primary">leuB</name>
    <name evidence="17" type="ORF">ABB27_07030</name>
</gene>
<evidence type="ECO:0000256" key="10">
    <source>
        <dbReference type="ARBA" id="ARBA00023002"/>
    </source>
</evidence>
<feature type="binding site" evidence="14">
    <location>
        <begin position="76"/>
        <end position="89"/>
    </location>
    <ligand>
        <name>NAD(+)</name>
        <dbReference type="ChEBI" id="CHEBI:57540"/>
    </ligand>
</feature>
<evidence type="ECO:0000259" key="16">
    <source>
        <dbReference type="SMART" id="SM01329"/>
    </source>
</evidence>
<dbReference type="InterPro" id="IPR024084">
    <property type="entry name" value="IsoPropMal-DH-like_dom"/>
</dbReference>
<feature type="site" description="Important for catalysis" evidence="14">
    <location>
        <position position="186"/>
    </location>
</feature>
<keyword evidence="6 14" id="KW-0432">Leucine biosynthesis</keyword>
<dbReference type="GO" id="GO:0005829">
    <property type="term" value="C:cytosol"/>
    <property type="evidence" value="ECO:0007669"/>
    <property type="project" value="TreeGrafter"/>
</dbReference>
<keyword evidence="12 14" id="KW-0464">Manganese</keyword>
<evidence type="ECO:0000256" key="11">
    <source>
        <dbReference type="ARBA" id="ARBA00023027"/>
    </source>
</evidence>
<evidence type="ECO:0000256" key="12">
    <source>
        <dbReference type="ARBA" id="ARBA00023211"/>
    </source>
</evidence>
<dbReference type="RefSeq" id="WP_057627738.1">
    <property type="nucleotide sequence ID" value="NZ_LDJJ01000020.1"/>
</dbReference>
<comment type="subcellular location">
    <subcellularLocation>
        <location evidence="14">Cytoplasm</location>
    </subcellularLocation>
</comment>
<keyword evidence="18" id="KW-1185">Reference proteome</keyword>
<evidence type="ECO:0000256" key="13">
    <source>
        <dbReference type="ARBA" id="ARBA00023304"/>
    </source>
</evidence>
<dbReference type="SMART" id="SM01329">
    <property type="entry name" value="Iso_dh"/>
    <property type="match status" value="1"/>
</dbReference>
<dbReference type="Gene3D" id="3.40.718.10">
    <property type="entry name" value="Isopropylmalate Dehydrogenase"/>
    <property type="match status" value="1"/>
</dbReference>
<organism evidence="17 18">
    <name type="scientific">Stenotrophomonas terrae</name>
    <dbReference type="NCBI Taxonomy" id="405446"/>
    <lineage>
        <taxon>Bacteria</taxon>
        <taxon>Pseudomonadati</taxon>
        <taxon>Pseudomonadota</taxon>
        <taxon>Gammaproteobacteria</taxon>
        <taxon>Lysobacterales</taxon>
        <taxon>Lysobacteraceae</taxon>
        <taxon>Stenotrophomonas</taxon>
    </lineage>
</organism>
<sequence length="353" mass="37488">MQANIVVLPGDGIGPEITAVAVDVLKAIASRFGHSFNFSEYDIGGIAIDRHGEPLPAATLDACSKADAVLLGAVGGPKWSDPNAKVRPEQGLLAIRKALGLFANLRPVRTHPAALNASPIKPELLKDVDFVVVRELTGGIYFGDKTRDADSASDLCRYTTVEIERVLRSAFRLAQARRGKLTSVDKANVLETSRLWRDIATRIGREEFPDVELEHQLVDSMAMHLIAKPRVYDVIVTENMFGDILTDEASMLAGSLGLLPSASLGEQGKVGIYEPIHGSAPDIAGKGIANPYATILSAAMLLRHSLGLEDEAAAIEQAVSAALDAGQFTADLAAQGQALSTQQAGQSVLAQLH</sequence>
<feature type="domain" description="Isopropylmalate dehydrogenase-like" evidence="16">
    <location>
        <begin position="4"/>
        <end position="348"/>
    </location>
</feature>
<dbReference type="PANTHER" id="PTHR42979">
    <property type="entry name" value="3-ISOPROPYLMALATE DEHYDROGENASE"/>
    <property type="match status" value="1"/>
</dbReference>
<comment type="similarity">
    <text evidence="4 14">Belongs to the isocitrate and isopropylmalate dehydrogenases family. LeuB type 1 subfamily.</text>
</comment>
<keyword evidence="13 14" id="KW-0100">Branched-chain amino acid biosynthesis</keyword>
<evidence type="ECO:0000256" key="4">
    <source>
        <dbReference type="ARBA" id="ARBA00008319"/>
    </source>
</evidence>
<feature type="binding site" evidence="14">
    <location>
        <begin position="278"/>
        <end position="290"/>
    </location>
    <ligand>
        <name>NAD(+)</name>
        <dbReference type="ChEBI" id="CHEBI:57540"/>
    </ligand>
</feature>
<accession>A0A0R0CFW5</accession>
<evidence type="ECO:0000313" key="17">
    <source>
        <dbReference type="EMBL" id="KRG68653.1"/>
    </source>
</evidence>
<evidence type="ECO:0000256" key="6">
    <source>
        <dbReference type="ARBA" id="ARBA00022430"/>
    </source>
</evidence>
<protein>
    <recommendedName>
        <fullName evidence="14">3-isopropylmalate dehydrogenase</fullName>
        <ecNumber evidence="14">1.1.1.85</ecNumber>
    </recommendedName>
    <alternativeName>
        <fullName evidence="14">3-IPM-DH</fullName>
    </alternativeName>
    <alternativeName>
        <fullName evidence="14">Beta-IPM dehydrogenase</fullName>
        <shortName evidence="14">IMDH</shortName>
    </alternativeName>
</protein>
<reference evidence="17 18" key="1">
    <citation type="submission" date="2015-05" db="EMBL/GenBank/DDBJ databases">
        <title>Genome sequencing and analysis of members of genus Stenotrophomonas.</title>
        <authorList>
            <person name="Patil P.P."/>
            <person name="Midha S."/>
            <person name="Patil P.B."/>
        </authorList>
    </citation>
    <scope>NUCLEOTIDE SEQUENCE [LARGE SCALE GENOMIC DNA]</scope>
    <source>
        <strain evidence="17 18">DSM 18941</strain>
    </source>
</reference>
<dbReference type="EMBL" id="LDJJ01000020">
    <property type="protein sequence ID" value="KRG68653.1"/>
    <property type="molecule type" value="Genomic_DNA"/>
</dbReference>
<dbReference type="NCBIfam" id="TIGR00169">
    <property type="entry name" value="leuB"/>
    <property type="match status" value="1"/>
</dbReference>
<evidence type="ECO:0000256" key="3">
    <source>
        <dbReference type="ARBA" id="ARBA00004762"/>
    </source>
</evidence>
<dbReference type="PATRIC" id="fig|405446.3.peg.848"/>
<dbReference type="GO" id="GO:0009098">
    <property type="term" value="P:L-leucine biosynthetic process"/>
    <property type="evidence" value="ECO:0007669"/>
    <property type="project" value="UniProtKB-UniRule"/>
</dbReference>
<evidence type="ECO:0000256" key="15">
    <source>
        <dbReference type="RuleBase" id="RU004445"/>
    </source>
</evidence>
<comment type="cofactor">
    <cofactor evidence="14 15">
        <name>Mg(2+)</name>
        <dbReference type="ChEBI" id="CHEBI:18420"/>
    </cofactor>
    <cofactor evidence="14 15">
        <name>Mn(2+)</name>
        <dbReference type="ChEBI" id="CHEBI:29035"/>
    </cofactor>
    <text evidence="14 15">Binds 1 Mg(2+) or Mn(2+) ion per subunit.</text>
</comment>
<comment type="catalytic activity">
    <reaction evidence="1 14 15">
        <text>(2R,3S)-3-isopropylmalate + NAD(+) = 4-methyl-2-oxopentanoate + CO2 + NADH</text>
        <dbReference type="Rhea" id="RHEA:32271"/>
        <dbReference type="ChEBI" id="CHEBI:16526"/>
        <dbReference type="ChEBI" id="CHEBI:17865"/>
        <dbReference type="ChEBI" id="CHEBI:35121"/>
        <dbReference type="ChEBI" id="CHEBI:57540"/>
        <dbReference type="ChEBI" id="CHEBI:57945"/>
        <dbReference type="EC" id="1.1.1.85"/>
    </reaction>
</comment>
<dbReference type="InterPro" id="IPR019818">
    <property type="entry name" value="IsoCit/isopropylmalate_DH_CS"/>
</dbReference>
<dbReference type="FunFam" id="3.40.718.10:FF:000006">
    <property type="entry name" value="3-isopropylmalate dehydrogenase"/>
    <property type="match status" value="1"/>
</dbReference>
<comment type="caution">
    <text evidence="17">The sequence shown here is derived from an EMBL/GenBank/DDBJ whole genome shotgun (WGS) entry which is preliminary data.</text>
</comment>
<feature type="binding site" evidence="14">
    <location>
        <position position="219"/>
    </location>
    <ligand>
        <name>Mg(2+)</name>
        <dbReference type="ChEBI" id="CHEBI:18420"/>
    </ligand>
</feature>
<comment type="cofactor">
    <cofactor evidence="2">
        <name>Mn(2+)</name>
        <dbReference type="ChEBI" id="CHEBI:29035"/>
    </cofactor>
</comment>
<evidence type="ECO:0000256" key="1">
    <source>
        <dbReference type="ARBA" id="ARBA00000624"/>
    </source>
</evidence>
<feature type="site" description="Important for catalysis" evidence="14">
    <location>
        <position position="141"/>
    </location>
</feature>
<feature type="binding site" evidence="14">
    <location>
        <position position="243"/>
    </location>
    <ligand>
        <name>Mg(2+)</name>
        <dbReference type="ChEBI" id="CHEBI:18420"/>
    </ligand>
</feature>
<dbReference type="Proteomes" id="UP000051863">
    <property type="component" value="Unassembled WGS sequence"/>
</dbReference>
<proteinExistence type="inferred from homology"/>
<keyword evidence="9 14" id="KW-0460">Magnesium</keyword>
<feature type="binding site" evidence="14">
    <location>
        <position position="219"/>
    </location>
    <ligand>
        <name>substrate</name>
    </ligand>
</feature>
<dbReference type="PROSITE" id="PS00470">
    <property type="entry name" value="IDH_IMDH"/>
    <property type="match status" value="1"/>
</dbReference>
<dbReference type="PANTHER" id="PTHR42979:SF1">
    <property type="entry name" value="3-ISOPROPYLMALATE DEHYDROGENASE"/>
    <property type="match status" value="1"/>
</dbReference>
<evidence type="ECO:0000256" key="9">
    <source>
        <dbReference type="ARBA" id="ARBA00022842"/>
    </source>
</evidence>
<feature type="binding site" evidence="14">
    <location>
        <position position="134"/>
    </location>
    <ligand>
        <name>substrate</name>
    </ligand>
</feature>
<dbReference type="InterPro" id="IPR004429">
    <property type="entry name" value="Isopropylmalate_DH"/>
</dbReference>
<evidence type="ECO:0000256" key="7">
    <source>
        <dbReference type="ARBA" id="ARBA00022605"/>
    </source>
</evidence>
<comment type="function">
    <text evidence="14 15">Catalyzes the oxidation of 3-carboxy-2-hydroxy-4-methylpentanoate (3-isopropylmalate) to 3-carboxy-4-methyl-2-oxopentanoate. The product decarboxylates to 4-methyl-2 oxopentanoate.</text>
</comment>
<dbReference type="UniPathway" id="UPA00048">
    <property type="reaction ID" value="UER00072"/>
</dbReference>
<keyword evidence="7 14" id="KW-0028">Amino-acid biosynthesis</keyword>
<dbReference type="Pfam" id="PF00180">
    <property type="entry name" value="Iso_dh"/>
    <property type="match status" value="1"/>
</dbReference>
<dbReference type="SUPFAM" id="SSF53659">
    <property type="entry name" value="Isocitrate/Isopropylmalate dehydrogenase-like"/>
    <property type="match status" value="1"/>
</dbReference>
<feature type="binding site" evidence="14">
    <location>
        <position position="96"/>
    </location>
    <ligand>
        <name>substrate</name>
    </ligand>
</feature>
<dbReference type="AlphaFoldDB" id="A0A0R0CFW5"/>
<evidence type="ECO:0000256" key="8">
    <source>
        <dbReference type="ARBA" id="ARBA00022723"/>
    </source>
</evidence>
<keyword evidence="8 14" id="KW-0479">Metal-binding</keyword>
<feature type="binding site" evidence="14">
    <location>
        <position position="106"/>
    </location>
    <ligand>
        <name>substrate</name>
    </ligand>
</feature>
<evidence type="ECO:0000256" key="14">
    <source>
        <dbReference type="HAMAP-Rule" id="MF_01033"/>
    </source>
</evidence>
<keyword evidence="14" id="KW-0963">Cytoplasm</keyword>